<dbReference type="Proteomes" id="UP000036027">
    <property type="component" value="Unassembled WGS sequence"/>
</dbReference>
<evidence type="ECO:0000313" key="5">
    <source>
        <dbReference type="EMBL" id="KLT73788.1"/>
    </source>
</evidence>
<dbReference type="PANTHER" id="PTHR43708">
    <property type="entry name" value="CONSERVED EXPRESSED OXIDOREDUCTASE (EUROFUNG)"/>
    <property type="match status" value="1"/>
</dbReference>
<feature type="domain" description="Gfo/Idh/MocA-like oxidoreductase N-terminal" evidence="3">
    <location>
        <begin position="6"/>
        <end position="120"/>
    </location>
</feature>
<keyword evidence="6" id="KW-1185">Reference proteome</keyword>
<dbReference type="Pfam" id="PF02894">
    <property type="entry name" value="GFO_IDH_MocA_C"/>
    <property type="match status" value="1"/>
</dbReference>
<evidence type="ECO:0000259" key="4">
    <source>
        <dbReference type="Pfam" id="PF02894"/>
    </source>
</evidence>
<comment type="similarity">
    <text evidence="1">Belongs to the Gfo/Idh/MocA family.</text>
</comment>
<evidence type="ECO:0000259" key="3">
    <source>
        <dbReference type="Pfam" id="PF01408"/>
    </source>
</evidence>
<name>A0A0J1C616_9NEIS</name>
<dbReference type="STRING" id="1470200.PL75_00100"/>
<dbReference type="Gene3D" id="3.30.360.10">
    <property type="entry name" value="Dihydrodipicolinate Reductase, domain 2"/>
    <property type="match status" value="1"/>
</dbReference>
<comment type="caution">
    <text evidence="5">The sequence shown here is derived from an EMBL/GenBank/DDBJ whole genome shotgun (WGS) entry which is preliminary data.</text>
</comment>
<dbReference type="RefSeq" id="WP_047759880.1">
    <property type="nucleotide sequence ID" value="NZ_CP091510.1"/>
</dbReference>
<reference evidence="5 6" key="1">
    <citation type="submission" date="2014-11" db="EMBL/GenBank/DDBJ databases">
        <title>Genome of a novel goose pathogen.</title>
        <authorList>
            <person name="Hansen C.M."/>
            <person name="Hueffer K."/>
            <person name="Choi S.C."/>
        </authorList>
    </citation>
    <scope>NUCLEOTIDE SEQUENCE [LARGE SCALE GENOMIC DNA]</scope>
    <source>
        <strain evidence="5 6">KH1503</strain>
    </source>
</reference>
<dbReference type="Gene3D" id="3.40.50.720">
    <property type="entry name" value="NAD(P)-binding Rossmann-like Domain"/>
    <property type="match status" value="1"/>
</dbReference>
<dbReference type="GO" id="GO:0000166">
    <property type="term" value="F:nucleotide binding"/>
    <property type="evidence" value="ECO:0007669"/>
    <property type="project" value="InterPro"/>
</dbReference>
<dbReference type="SUPFAM" id="SSF55347">
    <property type="entry name" value="Glyceraldehyde-3-phosphate dehydrogenase-like, C-terminal domain"/>
    <property type="match status" value="1"/>
</dbReference>
<keyword evidence="2" id="KW-0560">Oxidoreductase</keyword>
<gene>
    <name evidence="5" type="ORF">PL75_00100</name>
</gene>
<sequence>MARKVKIGLAGFGMSAQVFHLPFWRADGRFEVVRVFERSTDRAHEKLPYALTVREFTGLLADDVDLVVITTPNQTHFEFAKQALEAGKHVVVEKPLCATAAEAAELAALAEKQGVVLTVYQNRRWDSAPLTAKKLLAEGCLGEIVDCDIRFERYAEGLNKKRWKETGGAGVGLVYDLGVHLVDMAVDLFGMPAELYADVRYQHEGALSDDYFQIQLYYQNGKKVCLTAGKYMREAGPFFSLHGKRGSYVKHEADNQEALLVSGAAVKPGWNVESEAEQGILHTVVNGEVVRCLIPSVSGDYGAFYRNLYQVLHEGAGLAVTPIQVEKVLGLLEKAYQSANSGKRLSVCG</sequence>
<dbReference type="PATRIC" id="fig|1470200.3.peg.23"/>
<evidence type="ECO:0000313" key="6">
    <source>
        <dbReference type="Proteomes" id="UP000036027"/>
    </source>
</evidence>
<dbReference type="GO" id="GO:0016491">
    <property type="term" value="F:oxidoreductase activity"/>
    <property type="evidence" value="ECO:0007669"/>
    <property type="project" value="UniProtKB-KW"/>
</dbReference>
<dbReference type="AlphaFoldDB" id="A0A0J1C616"/>
<feature type="domain" description="Gfo/Idh/MocA-like oxidoreductase C-terminal" evidence="4">
    <location>
        <begin position="133"/>
        <end position="345"/>
    </location>
</feature>
<evidence type="ECO:0000256" key="1">
    <source>
        <dbReference type="ARBA" id="ARBA00010928"/>
    </source>
</evidence>
<dbReference type="Pfam" id="PF01408">
    <property type="entry name" value="GFO_IDH_MocA"/>
    <property type="match status" value="1"/>
</dbReference>
<dbReference type="InterPro" id="IPR004104">
    <property type="entry name" value="Gfo/Idh/MocA-like_OxRdtase_C"/>
</dbReference>
<proteinExistence type="inferred from homology"/>
<dbReference type="InterPro" id="IPR051317">
    <property type="entry name" value="Gfo/Idh/MocA_oxidoreduct"/>
</dbReference>
<protein>
    <submittedName>
        <fullName evidence="5">Oxidoreductase</fullName>
    </submittedName>
</protein>
<dbReference type="EMBL" id="JTDO01000001">
    <property type="protein sequence ID" value="KLT73788.1"/>
    <property type="molecule type" value="Genomic_DNA"/>
</dbReference>
<accession>A0A0J1C616</accession>
<dbReference type="SUPFAM" id="SSF51735">
    <property type="entry name" value="NAD(P)-binding Rossmann-fold domains"/>
    <property type="match status" value="1"/>
</dbReference>
<dbReference type="OrthoDB" id="9774191at2"/>
<dbReference type="InterPro" id="IPR000683">
    <property type="entry name" value="Gfo/Idh/MocA-like_OxRdtase_N"/>
</dbReference>
<evidence type="ECO:0000256" key="2">
    <source>
        <dbReference type="ARBA" id="ARBA00023002"/>
    </source>
</evidence>
<dbReference type="InterPro" id="IPR036291">
    <property type="entry name" value="NAD(P)-bd_dom_sf"/>
</dbReference>
<organism evidence="5 6">
    <name type="scientific">Neisseria arctica</name>
    <dbReference type="NCBI Taxonomy" id="1470200"/>
    <lineage>
        <taxon>Bacteria</taxon>
        <taxon>Pseudomonadati</taxon>
        <taxon>Pseudomonadota</taxon>
        <taxon>Betaproteobacteria</taxon>
        <taxon>Neisseriales</taxon>
        <taxon>Neisseriaceae</taxon>
        <taxon>Neisseria</taxon>
    </lineage>
</organism>
<dbReference type="PANTHER" id="PTHR43708:SF5">
    <property type="entry name" value="CONSERVED EXPRESSED OXIDOREDUCTASE (EUROFUNG)-RELATED"/>
    <property type="match status" value="1"/>
</dbReference>